<sequence>MTANVGENGLGSNNPLGYPPQVWRRFIGTPRAGALEPAVGVSAAEVGSHAGKFRLRLECRLTDGRVSDARFRAWGCPYTIAVGSWLADWCLGRPVADLQVAPVAELRADLEIPEDRAHCWLMAQDVLRELHRHLT</sequence>
<dbReference type="GO" id="GO:0051536">
    <property type="term" value="F:iron-sulfur cluster binding"/>
    <property type="evidence" value="ECO:0007669"/>
    <property type="project" value="InterPro"/>
</dbReference>
<dbReference type="InterPro" id="IPR002871">
    <property type="entry name" value="NIF_FeS_clus_asmbl_NifU_N"/>
</dbReference>
<keyword evidence="3" id="KW-1185">Reference proteome</keyword>
<dbReference type="Pfam" id="PF01592">
    <property type="entry name" value="NifU_N"/>
    <property type="match status" value="1"/>
</dbReference>
<feature type="domain" description="NIF system FeS cluster assembly NifU N-terminal" evidence="1">
    <location>
        <begin position="22"/>
        <end position="128"/>
    </location>
</feature>
<dbReference type="EMBL" id="SOBT01000008">
    <property type="protein sequence ID" value="TDU32791.1"/>
    <property type="molecule type" value="Genomic_DNA"/>
</dbReference>
<proteinExistence type="predicted"/>
<dbReference type="RefSeq" id="WP_133881270.1">
    <property type="nucleotide sequence ID" value="NZ_MWIN01000015.1"/>
</dbReference>
<dbReference type="GO" id="GO:0005506">
    <property type="term" value="F:iron ion binding"/>
    <property type="evidence" value="ECO:0007669"/>
    <property type="project" value="InterPro"/>
</dbReference>
<evidence type="ECO:0000259" key="1">
    <source>
        <dbReference type="Pfam" id="PF01592"/>
    </source>
</evidence>
<dbReference type="OrthoDB" id="9808097at2"/>
<organism evidence="2 3">
    <name type="scientific">Panacagrimonas perspica</name>
    <dbReference type="NCBI Taxonomy" id="381431"/>
    <lineage>
        <taxon>Bacteria</taxon>
        <taxon>Pseudomonadati</taxon>
        <taxon>Pseudomonadota</taxon>
        <taxon>Gammaproteobacteria</taxon>
        <taxon>Nevskiales</taxon>
        <taxon>Nevskiaceae</taxon>
        <taxon>Panacagrimonas</taxon>
    </lineage>
</organism>
<dbReference type="Gene3D" id="3.90.1010.10">
    <property type="match status" value="1"/>
</dbReference>
<accession>A0A4S3K3D3</accession>
<gene>
    <name evidence="2" type="ORF">DFR24_2196</name>
</gene>
<evidence type="ECO:0000313" key="2">
    <source>
        <dbReference type="EMBL" id="TDU32791.1"/>
    </source>
</evidence>
<dbReference type="SUPFAM" id="SSF82649">
    <property type="entry name" value="SufE/NifU"/>
    <property type="match status" value="1"/>
</dbReference>
<comment type="caution">
    <text evidence="2">The sequence shown here is derived from an EMBL/GenBank/DDBJ whole genome shotgun (WGS) entry which is preliminary data.</text>
</comment>
<reference evidence="2 3" key="1">
    <citation type="submission" date="2019-03" db="EMBL/GenBank/DDBJ databases">
        <title>Genomic Encyclopedia of Type Strains, Phase IV (KMG-IV): sequencing the most valuable type-strain genomes for metagenomic binning, comparative biology and taxonomic classification.</title>
        <authorList>
            <person name="Goeker M."/>
        </authorList>
    </citation>
    <scope>NUCLEOTIDE SEQUENCE [LARGE SCALE GENOMIC DNA]</scope>
    <source>
        <strain evidence="2 3">DSM 26377</strain>
    </source>
</reference>
<dbReference type="GO" id="GO:0016226">
    <property type="term" value="P:iron-sulfur cluster assembly"/>
    <property type="evidence" value="ECO:0007669"/>
    <property type="project" value="InterPro"/>
</dbReference>
<protein>
    <submittedName>
        <fullName evidence="2">NifU-like protein involved in Fe-S cluster formation</fullName>
    </submittedName>
</protein>
<dbReference type="AlphaFoldDB" id="A0A4S3K3D3"/>
<name>A0A4S3K3D3_9GAMM</name>
<evidence type="ECO:0000313" key="3">
    <source>
        <dbReference type="Proteomes" id="UP000295341"/>
    </source>
</evidence>
<dbReference type="Proteomes" id="UP000295341">
    <property type="component" value="Unassembled WGS sequence"/>
</dbReference>